<dbReference type="OrthoDB" id="194443at2759"/>
<feature type="region of interest" description="Disordered" evidence="1">
    <location>
        <begin position="1"/>
        <end position="101"/>
    </location>
</feature>
<name>A0A8K0KZT5_9PEZI</name>
<protein>
    <recommendedName>
        <fullName evidence="4">BTB domain-containing protein</fullName>
    </recommendedName>
</protein>
<evidence type="ECO:0000256" key="1">
    <source>
        <dbReference type="SAM" id="MobiDB-lite"/>
    </source>
</evidence>
<evidence type="ECO:0008006" key="4">
    <source>
        <dbReference type="Google" id="ProtNLM"/>
    </source>
</evidence>
<dbReference type="EMBL" id="JAESVG020000010">
    <property type="protein sequence ID" value="KAG8623228.1"/>
    <property type="molecule type" value="Genomic_DNA"/>
</dbReference>
<evidence type="ECO:0000313" key="3">
    <source>
        <dbReference type="Proteomes" id="UP000809789"/>
    </source>
</evidence>
<feature type="region of interest" description="Disordered" evidence="1">
    <location>
        <begin position="142"/>
        <end position="219"/>
    </location>
</feature>
<dbReference type="AlphaFoldDB" id="A0A8K0KZT5"/>
<keyword evidence="3" id="KW-1185">Reference proteome</keyword>
<feature type="compositionally biased region" description="Low complexity" evidence="1">
    <location>
        <begin position="1"/>
        <end position="10"/>
    </location>
</feature>
<proteinExistence type="predicted"/>
<gene>
    <name evidence="2" type="ORF">KVT40_008204</name>
</gene>
<sequence>MSAPSNTSSAPAPPEPSGHVSAPPQTMAALERTSTPAPAAPQTIAGLQPLVPSIEKTAPKDDLPVTAAAAPKIDPTPAQATTAASNLPDRHSGATPAPQVAPVSVLIPTSASSTTTIITVPPEPDHITIAPTVLPVLAAAPKEQPQRVSAEPSKAHEAPHHPVERVDTLADLPSHTAPRSRRNSASDSTPATKPRPSGLPTPSSGRAASSGDLRSGQPSPMIPINAVEVLVASVHLHHSAASPAHQHGDPLSLIDLHAGKSKKLFSIHRHLLVTKVPYFHEMFSHDAAPGVSRLTFENLDEYAFAFFQHYLGLYVLALKFNIESLQNEAIDLCRQYYHLNSMTAPAYRIEYIYAYTSEPNHMRNFLVATAAYRSLCEAPSAPGVYLSDSMKTLMAKEGDLGIDFAESLIKLSKNGLVDVRKGDACIFHVHSDGKVCQPIGLEPYQDA</sequence>
<accession>A0A8K0KZT5</accession>
<comment type="caution">
    <text evidence="2">The sequence shown here is derived from an EMBL/GenBank/DDBJ whole genome shotgun (WGS) entry which is preliminary data.</text>
</comment>
<evidence type="ECO:0000313" key="2">
    <source>
        <dbReference type="EMBL" id="KAG8623228.1"/>
    </source>
</evidence>
<organism evidence="2 3">
    <name type="scientific">Elsinoe batatas</name>
    <dbReference type="NCBI Taxonomy" id="2601811"/>
    <lineage>
        <taxon>Eukaryota</taxon>
        <taxon>Fungi</taxon>
        <taxon>Dikarya</taxon>
        <taxon>Ascomycota</taxon>
        <taxon>Pezizomycotina</taxon>
        <taxon>Dothideomycetes</taxon>
        <taxon>Dothideomycetidae</taxon>
        <taxon>Myriangiales</taxon>
        <taxon>Elsinoaceae</taxon>
        <taxon>Elsinoe</taxon>
    </lineage>
</organism>
<reference evidence="2" key="1">
    <citation type="submission" date="2021-07" db="EMBL/GenBank/DDBJ databases">
        <title>Elsinoe batatas strain:CRI-CJ2 Genome sequencing and assembly.</title>
        <authorList>
            <person name="Huang L."/>
        </authorList>
    </citation>
    <scope>NUCLEOTIDE SEQUENCE</scope>
    <source>
        <strain evidence="2">CRI-CJ2</strain>
    </source>
</reference>
<feature type="compositionally biased region" description="Basic and acidic residues" evidence="1">
    <location>
        <begin position="153"/>
        <end position="168"/>
    </location>
</feature>
<dbReference type="Proteomes" id="UP000809789">
    <property type="component" value="Unassembled WGS sequence"/>
</dbReference>